<proteinExistence type="predicted"/>
<feature type="region of interest" description="Disordered" evidence="1">
    <location>
        <begin position="1"/>
        <end position="35"/>
    </location>
</feature>
<dbReference type="VEuPathDB" id="VectorBase:AFUN2_011166"/>
<sequence length="208" mass="23276">MSEEQDTNTEKATLSSIAGHGESSGCNENNPVNVPADHLENDVLAAVQHVENELEVETEQEIVTQAADQQQENDDGQLDEDLESVSMEVDQPATYEMHNHPAVVFPIAAEFLQPVATVVSAQNFFYLGDEDIEHAVENGDVLLDVGVYPAQVNPMGIDNRMFNFNGNEIFFIYRRTRTNCICVFQIGHTDEGFLVYRYVHAVFRNPNI</sequence>
<dbReference type="EnsemblMetazoa" id="AFUN002120-RA">
    <property type="protein sequence ID" value="AFUN002120-PA"/>
    <property type="gene ID" value="AFUN002120"/>
</dbReference>
<dbReference type="AlphaFoldDB" id="A0A182R7H1"/>
<protein>
    <submittedName>
        <fullName evidence="2">Uncharacterized protein</fullName>
    </submittedName>
</protein>
<dbReference type="VEuPathDB" id="VectorBase:AFUN002120"/>
<evidence type="ECO:0000313" key="2">
    <source>
        <dbReference type="EnsemblMetazoa" id="AFUN002120-PA"/>
    </source>
</evidence>
<evidence type="ECO:0000256" key="1">
    <source>
        <dbReference type="SAM" id="MobiDB-lite"/>
    </source>
</evidence>
<reference evidence="2" key="1">
    <citation type="submission" date="2020-05" db="UniProtKB">
        <authorList>
            <consortium name="EnsemblMetazoa"/>
        </authorList>
    </citation>
    <scope>IDENTIFICATION</scope>
    <source>
        <strain evidence="2">FUMOZ</strain>
    </source>
</reference>
<organism evidence="2">
    <name type="scientific">Anopheles funestus</name>
    <name type="common">African malaria mosquito</name>
    <dbReference type="NCBI Taxonomy" id="62324"/>
    <lineage>
        <taxon>Eukaryota</taxon>
        <taxon>Metazoa</taxon>
        <taxon>Ecdysozoa</taxon>
        <taxon>Arthropoda</taxon>
        <taxon>Hexapoda</taxon>
        <taxon>Insecta</taxon>
        <taxon>Pterygota</taxon>
        <taxon>Neoptera</taxon>
        <taxon>Endopterygota</taxon>
        <taxon>Diptera</taxon>
        <taxon>Nematocera</taxon>
        <taxon>Culicoidea</taxon>
        <taxon>Culicidae</taxon>
        <taxon>Anophelinae</taxon>
        <taxon>Anopheles</taxon>
    </lineage>
</organism>
<accession>A0A182R7H1</accession>
<name>A0A182R7H1_ANOFN</name>